<dbReference type="Proteomes" id="UP001153555">
    <property type="component" value="Unassembled WGS sequence"/>
</dbReference>
<gene>
    <name evidence="1" type="ORF">SHERM_10828</name>
</gene>
<comment type="caution">
    <text evidence="1">The sequence shown here is derived from an EMBL/GenBank/DDBJ whole genome shotgun (WGS) entry which is preliminary data.</text>
</comment>
<protein>
    <recommendedName>
        <fullName evidence="3">DUF674 family protein</fullName>
    </recommendedName>
</protein>
<dbReference type="AlphaFoldDB" id="A0A9N7MF35"/>
<evidence type="ECO:0000313" key="1">
    <source>
        <dbReference type="EMBL" id="CAA0808598.1"/>
    </source>
</evidence>
<name>A0A9N7MF35_STRHE</name>
<dbReference type="InterPro" id="IPR007750">
    <property type="entry name" value="DUF674"/>
</dbReference>
<organism evidence="1 2">
    <name type="scientific">Striga hermonthica</name>
    <name type="common">Purple witchweed</name>
    <name type="synonym">Buchnera hermonthica</name>
    <dbReference type="NCBI Taxonomy" id="68872"/>
    <lineage>
        <taxon>Eukaryota</taxon>
        <taxon>Viridiplantae</taxon>
        <taxon>Streptophyta</taxon>
        <taxon>Embryophyta</taxon>
        <taxon>Tracheophyta</taxon>
        <taxon>Spermatophyta</taxon>
        <taxon>Magnoliopsida</taxon>
        <taxon>eudicotyledons</taxon>
        <taxon>Gunneridae</taxon>
        <taxon>Pentapetalae</taxon>
        <taxon>asterids</taxon>
        <taxon>lamiids</taxon>
        <taxon>Lamiales</taxon>
        <taxon>Orobanchaceae</taxon>
        <taxon>Buchnereae</taxon>
        <taxon>Striga</taxon>
    </lineage>
</organism>
<accession>A0A9N7MF35</accession>
<keyword evidence="2" id="KW-1185">Reference proteome</keyword>
<proteinExistence type="predicted"/>
<dbReference type="PANTHER" id="PTHR33103:SF19">
    <property type="entry name" value="OS09G0544700 PROTEIN"/>
    <property type="match status" value="1"/>
</dbReference>
<evidence type="ECO:0008006" key="3">
    <source>
        <dbReference type="Google" id="ProtNLM"/>
    </source>
</evidence>
<dbReference type="PANTHER" id="PTHR33103">
    <property type="entry name" value="OS01G0153900 PROTEIN"/>
    <property type="match status" value="1"/>
</dbReference>
<dbReference type="OrthoDB" id="1099638at2759"/>
<evidence type="ECO:0000313" key="2">
    <source>
        <dbReference type="Proteomes" id="UP001153555"/>
    </source>
</evidence>
<reference evidence="1" key="1">
    <citation type="submission" date="2019-12" db="EMBL/GenBank/DDBJ databases">
        <authorList>
            <person name="Scholes J."/>
        </authorList>
    </citation>
    <scope>NUCLEOTIDE SEQUENCE</scope>
</reference>
<dbReference type="EMBL" id="CACSLK010003174">
    <property type="protein sequence ID" value="CAA0808598.1"/>
    <property type="molecule type" value="Genomic_DNA"/>
</dbReference>
<dbReference type="Pfam" id="PF05056">
    <property type="entry name" value="DUF674"/>
    <property type="match status" value="1"/>
</dbReference>
<sequence length="498" mass="55469">MFSGGEHNFSMNYDTVICDCGKTMTRETELRSSETIEDGDDHVFCTKDASFIISDDMRVAPYVVGSVLRILVQLGITDSKGAEMRSVTFGYNEIIDLLKGMLVSRTPLTDIILGRTQNNSEEVQKIKSSGVFLPKTDEAAASNSEKMMTLKVVIQRSTRVFLFAQAKGDFADFLFSLLTIPLGGALSLLASSTGITDTFGIEERSVTFGFNEIMDLLKGSLVSRAPLTELILDKNPMKHVAMKCEIGVLPVDLIKQLAETCSAKKMTVKAIVSSNKLLFAEVDASFVDFLFSLLAVPLGRIACLLRCDTCLNNIDNLYKSVENKSAEKYLKNKCKANALLLQPKLPFCYCSRNYFISPTDTDFPSLYFYQDMRCLSPLQSVNSSDGYWVNCYKFPEDQVAYSTYTLQNSRYLAWQEKYVKRQTMYMVTDDLTVTPLSSISGFSILNSLKIPLSEVKELELVVGLEEALSIMKASLTSSRALTDGLINPFLRKQLKQEG</sequence>